<dbReference type="EMBL" id="KZ819322">
    <property type="protein sequence ID" value="PWN23070.1"/>
    <property type="molecule type" value="Genomic_DNA"/>
</dbReference>
<feature type="compositionally biased region" description="Low complexity" evidence="1">
    <location>
        <begin position="385"/>
        <end position="395"/>
    </location>
</feature>
<protein>
    <submittedName>
        <fullName evidence="2">Uncharacterized protein</fullName>
    </submittedName>
</protein>
<sequence length="432" mass="48782">MAPSDLSSTMASHIEVDEPQDVQRTARSVQGLLMNIWTTSDDMPSTGVDFFKSIDTLPKAFATYETKDQQWKAVEELADPYLTKAWQRATSFQLPPYWTWTERCLDDWLRLVNYPTLNAVFFDGERTGAIASSSNELWPTQGEDSIPQALDPNAGLLPCPAPRMQVTYGLPYSRRADLYRLEEHDPARWHPLSWNALDQLRQHHSSSFEFSPRSSDGKDGLLFPGIIYVAHASEADVCKAGLQAAAAAARALQLMENLVSTAELLSSSPVVAVMVSAGPLWRLFFATSTPFCETETRYDMYRSRKLDLYIDDLGDRLRLFVILGHLERWLREIHSPWIRRHVEALWTSHLGVTLGITEDESSEDESESVQHLDQEASDSEDLYVEEACASEAGSSEAEDWDPDAWAYDPDEVEDWVEEAQYAGKEAPEPPPW</sequence>
<gene>
    <name evidence="2" type="ORF">BCV69DRAFT_280687</name>
</gene>
<accession>A0A316UCW6</accession>
<feature type="compositionally biased region" description="Acidic residues" evidence="1">
    <location>
        <begin position="396"/>
        <end position="412"/>
    </location>
</feature>
<dbReference type="RefSeq" id="XP_025350230.1">
    <property type="nucleotide sequence ID" value="XM_025491698.1"/>
</dbReference>
<evidence type="ECO:0000256" key="1">
    <source>
        <dbReference type="SAM" id="MobiDB-lite"/>
    </source>
</evidence>
<name>A0A316UCW6_9BASI</name>
<dbReference type="AlphaFoldDB" id="A0A316UCW6"/>
<feature type="compositionally biased region" description="Acidic residues" evidence="1">
    <location>
        <begin position="358"/>
        <end position="367"/>
    </location>
</feature>
<dbReference type="GeneID" id="37013432"/>
<proteinExistence type="predicted"/>
<keyword evidence="3" id="KW-1185">Reference proteome</keyword>
<evidence type="ECO:0000313" key="2">
    <source>
        <dbReference type="EMBL" id="PWN23070.1"/>
    </source>
</evidence>
<feature type="region of interest" description="Disordered" evidence="1">
    <location>
        <begin position="358"/>
        <end position="412"/>
    </location>
</feature>
<organism evidence="2 3">
    <name type="scientific">Pseudomicrostroma glucosiphilum</name>
    <dbReference type="NCBI Taxonomy" id="1684307"/>
    <lineage>
        <taxon>Eukaryota</taxon>
        <taxon>Fungi</taxon>
        <taxon>Dikarya</taxon>
        <taxon>Basidiomycota</taxon>
        <taxon>Ustilaginomycotina</taxon>
        <taxon>Exobasidiomycetes</taxon>
        <taxon>Microstromatales</taxon>
        <taxon>Microstromatales incertae sedis</taxon>
        <taxon>Pseudomicrostroma</taxon>
    </lineage>
</organism>
<reference evidence="2 3" key="1">
    <citation type="journal article" date="2018" name="Mol. Biol. Evol.">
        <title>Broad Genomic Sampling Reveals a Smut Pathogenic Ancestry of the Fungal Clade Ustilaginomycotina.</title>
        <authorList>
            <person name="Kijpornyongpan T."/>
            <person name="Mondo S.J."/>
            <person name="Barry K."/>
            <person name="Sandor L."/>
            <person name="Lee J."/>
            <person name="Lipzen A."/>
            <person name="Pangilinan J."/>
            <person name="LaButti K."/>
            <person name="Hainaut M."/>
            <person name="Henrissat B."/>
            <person name="Grigoriev I.V."/>
            <person name="Spatafora J.W."/>
            <person name="Aime M.C."/>
        </authorList>
    </citation>
    <scope>NUCLEOTIDE SEQUENCE [LARGE SCALE GENOMIC DNA]</scope>
    <source>
        <strain evidence="2 3">MCA 4718</strain>
    </source>
</reference>
<dbReference type="Proteomes" id="UP000245942">
    <property type="component" value="Unassembled WGS sequence"/>
</dbReference>
<evidence type="ECO:0000313" key="3">
    <source>
        <dbReference type="Proteomes" id="UP000245942"/>
    </source>
</evidence>
<feature type="region of interest" description="Disordered" evidence="1">
    <location>
        <begin position="1"/>
        <end position="21"/>
    </location>
</feature>
<feature type="compositionally biased region" description="Polar residues" evidence="1">
    <location>
        <begin position="1"/>
        <end position="11"/>
    </location>
</feature>
<feature type="compositionally biased region" description="Acidic residues" evidence="1">
    <location>
        <begin position="375"/>
        <end position="384"/>
    </location>
</feature>